<comment type="cofactor">
    <cofactor evidence="1 12">
        <name>Cu(+)</name>
        <dbReference type="ChEBI" id="CHEBI:49552"/>
    </cofactor>
</comment>
<dbReference type="InterPro" id="IPR011706">
    <property type="entry name" value="Cu-oxidase_C"/>
</dbReference>
<evidence type="ECO:0000256" key="11">
    <source>
        <dbReference type="ARBA" id="ARBA00049340"/>
    </source>
</evidence>
<feature type="binding site" description="type 1 copper site" evidence="12">
    <location>
        <position position="368"/>
    </location>
    <ligand>
        <name>Cu cation</name>
        <dbReference type="ChEBI" id="CHEBI:23378"/>
        <label>1</label>
    </ligand>
</feature>
<comment type="catalytic activity">
    <reaction evidence="11">
        <text>nitric oxide + Fe(III)-[cytochrome c] + H2O = Fe(II)-[cytochrome c] + nitrite + 2 H(+)</text>
        <dbReference type="Rhea" id="RHEA:15233"/>
        <dbReference type="Rhea" id="RHEA-COMP:10350"/>
        <dbReference type="Rhea" id="RHEA-COMP:14399"/>
        <dbReference type="ChEBI" id="CHEBI:15377"/>
        <dbReference type="ChEBI" id="CHEBI:15378"/>
        <dbReference type="ChEBI" id="CHEBI:16301"/>
        <dbReference type="ChEBI" id="CHEBI:16480"/>
        <dbReference type="ChEBI" id="CHEBI:29033"/>
        <dbReference type="ChEBI" id="CHEBI:29034"/>
        <dbReference type="EC" id="1.7.2.1"/>
    </reaction>
</comment>
<evidence type="ECO:0000313" key="16">
    <source>
        <dbReference type="Proteomes" id="UP000460298"/>
    </source>
</evidence>
<dbReference type="AlphaFoldDB" id="A0A833M2G3"/>
<protein>
    <recommendedName>
        <fullName evidence="6">Copper-containing nitrite reductase</fullName>
        <ecNumber evidence="5">1.7.2.1</ecNumber>
    </recommendedName>
</protein>
<evidence type="ECO:0000256" key="3">
    <source>
        <dbReference type="ARBA" id="ARBA00010609"/>
    </source>
</evidence>
<accession>A0A833M2G3</accession>
<evidence type="ECO:0000259" key="13">
    <source>
        <dbReference type="Pfam" id="PF07731"/>
    </source>
</evidence>
<dbReference type="EC" id="1.7.2.1" evidence="5"/>
<evidence type="ECO:0000313" key="15">
    <source>
        <dbReference type="EMBL" id="KAB2933536.1"/>
    </source>
</evidence>
<gene>
    <name evidence="15" type="ORF">F9K24_06715</name>
</gene>
<dbReference type="InterPro" id="IPR045087">
    <property type="entry name" value="Cu-oxidase_fam"/>
</dbReference>
<feature type="binding site" description="type 1 copper site" evidence="12">
    <location>
        <position position="230"/>
    </location>
    <ligand>
        <name>Cu cation</name>
        <dbReference type="ChEBI" id="CHEBI:23378"/>
        <label>1</label>
    </ligand>
</feature>
<evidence type="ECO:0000256" key="2">
    <source>
        <dbReference type="ARBA" id="ARBA00001973"/>
    </source>
</evidence>
<dbReference type="InterPro" id="IPR011707">
    <property type="entry name" value="Cu-oxidase-like_N"/>
</dbReference>
<name>A0A833M2G3_9LEPT</name>
<evidence type="ECO:0000256" key="12">
    <source>
        <dbReference type="PIRSR" id="PIRSR601287-1"/>
    </source>
</evidence>
<comment type="cofactor">
    <cofactor evidence="2 12">
        <name>Cu(2+)</name>
        <dbReference type="ChEBI" id="CHEBI:29036"/>
    </cofactor>
</comment>
<reference evidence="15 16" key="1">
    <citation type="submission" date="2019-10" db="EMBL/GenBank/DDBJ databases">
        <title>Extracellular Electron Transfer in a Candidatus Methanoperedens spp. Enrichment Culture.</title>
        <authorList>
            <person name="Berger S."/>
            <person name="Rangel Shaw D."/>
            <person name="Berben T."/>
            <person name="In 'T Zandt M."/>
            <person name="Frank J."/>
            <person name="Reimann J."/>
            <person name="Jetten M.S.M."/>
            <person name="Welte C.U."/>
        </authorList>
    </citation>
    <scope>NUCLEOTIDE SEQUENCE [LARGE SCALE GENOMIC DNA]</scope>
    <source>
        <strain evidence="15">SB12</strain>
    </source>
</reference>
<keyword evidence="9" id="KW-0560">Oxidoreductase</keyword>
<dbReference type="Gene3D" id="2.60.40.420">
    <property type="entry name" value="Cupredoxins - blue copper proteins"/>
    <property type="match status" value="2"/>
</dbReference>
<dbReference type="GO" id="GO:0005507">
    <property type="term" value="F:copper ion binding"/>
    <property type="evidence" value="ECO:0007669"/>
    <property type="project" value="InterPro"/>
</dbReference>
<evidence type="ECO:0000256" key="10">
    <source>
        <dbReference type="ARBA" id="ARBA00023008"/>
    </source>
</evidence>
<dbReference type="PRINTS" id="PR00695">
    <property type="entry name" value="CUNO2RDTASE"/>
</dbReference>
<dbReference type="PANTHER" id="PTHR11709:SF394">
    <property type="entry name" value="FI03373P-RELATED"/>
    <property type="match status" value="1"/>
</dbReference>
<comment type="subunit">
    <text evidence="4">Homotrimer.</text>
</comment>
<dbReference type="EMBL" id="WBUI01000005">
    <property type="protein sequence ID" value="KAB2933536.1"/>
    <property type="molecule type" value="Genomic_DNA"/>
</dbReference>
<comment type="similarity">
    <text evidence="3">Belongs to the multicopper oxidase family.</text>
</comment>
<feature type="domain" description="Plastocyanin-like" evidence="13">
    <location>
        <begin position="276"/>
        <end position="382"/>
    </location>
</feature>
<dbReference type="Pfam" id="PF07731">
    <property type="entry name" value="Cu-oxidase_2"/>
    <property type="match status" value="1"/>
</dbReference>
<evidence type="ECO:0000256" key="7">
    <source>
        <dbReference type="ARBA" id="ARBA00022723"/>
    </source>
</evidence>
<evidence type="ECO:0000256" key="5">
    <source>
        <dbReference type="ARBA" id="ARBA00011882"/>
    </source>
</evidence>
<dbReference type="PANTHER" id="PTHR11709">
    <property type="entry name" value="MULTI-COPPER OXIDASE"/>
    <property type="match status" value="1"/>
</dbReference>
<dbReference type="GO" id="GO:0050421">
    <property type="term" value="F:nitrite reductase (NO-forming) activity"/>
    <property type="evidence" value="ECO:0007669"/>
    <property type="project" value="UniProtKB-EC"/>
</dbReference>
<evidence type="ECO:0000256" key="4">
    <source>
        <dbReference type="ARBA" id="ARBA00011233"/>
    </source>
</evidence>
<keyword evidence="10 12" id="KW-0186">Copper</keyword>
<feature type="binding site" description="type 1 copper site" evidence="12">
    <location>
        <position position="196"/>
    </location>
    <ligand>
        <name>Cu cation</name>
        <dbReference type="ChEBI" id="CHEBI:23378"/>
        <label>1</label>
    </ligand>
</feature>
<feature type="binding site" description="type 1 copper site" evidence="12">
    <location>
        <position position="191"/>
    </location>
    <ligand>
        <name>Cu cation</name>
        <dbReference type="ChEBI" id="CHEBI:23378"/>
        <label>1</label>
    </ligand>
</feature>
<evidence type="ECO:0000259" key="14">
    <source>
        <dbReference type="Pfam" id="PF07732"/>
    </source>
</evidence>
<organism evidence="15 16">
    <name type="scientific">Leptonema illini</name>
    <dbReference type="NCBI Taxonomy" id="183"/>
    <lineage>
        <taxon>Bacteria</taxon>
        <taxon>Pseudomonadati</taxon>
        <taxon>Spirochaetota</taxon>
        <taxon>Spirochaetia</taxon>
        <taxon>Leptospirales</taxon>
        <taxon>Leptospiraceae</taxon>
        <taxon>Leptonema</taxon>
    </lineage>
</organism>
<feature type="binding site" description="type 1 copper site" evidence="12">
    <location>
        <position position="231"/>
    </location>
    <ligand>
        <name>Cu cation</name>
        <dbReference type="ChEBI" id="CHEBI:23378"/>
        <label>1</label>
    </ligand>
</feature>
<comment type="caution">
    <text evidence="15">The sequence shown here is derived from an EMBL/GenBank/DDBJ whole genome shotgun (WGS) entry which is preliminary data.</text>
</comment>
<evidence type="ECO:0000256" key="6">
    <source>
        <dbReference type="ARBA" id="ARBA00017290"/>
    </source>
</evidence>
<dbReference type="CDD" id="cd11024">
    <property type="entry name" value="CuRO_1_2DMCO_NIR_like"/>
    <property type="match status" value="1"/>
</dbReference>
<feature type="binding site" description="type 1 copper site" evidence="12">
    <location>
        <position position="239"/>
    </location>
    <ligand>
        <name>Cu cation</name>
        <dbReference type="ChEBI" id="CHEBI:23378"/>
        <label>1</label>
    </ligand>
</feature>
<proteinExistence type="inferred from homology"/>
<evidence type="ECO:0000256" key="1">
    <source>
        <dbReference type="ARBA" id="ARBA00001960"/>
    </source>
</evidence>
<dbReference type="InterPro" id="IPR001287">
    <property type="entry name" value="NO2-reductase_Cu"/>
</dbReference>
<evidence type="ECO:0000256" key="9">
    <source>
        <dbReference type="ARBA" id="ARBA00023002"/>
    </source>
</evidence>
<sequence>MNRKDFLKWFGLGGVGLLGTASIPALIARLRGAPVDQSGPLCFGPAPTDPTAATGSGFALGDDGVGNGTGLLRRTGNAYGSMVHPPSGLHRNYLSSFERPLKEEQGDWLFAGASTDGASENRKGRYLPPFSRAKSGLRDIEIRTINRPVNVAHGTSFNAWTFNGRVPGPVIRATAGETLRIRLRNLTNEPHSVHFHGSHDPNQDGWESIPGGTDTLYTIKAGPVGVHPYHCHVPPLALHMAKGLFGTMIVDPPGGRPPAHEVVLILSGYDLQNRGRNDIYCWNGLAGFYDRFPIRVNVGELVRVYLVNMLEYEPVASFHLHAQTFDVFRSGTKLQPDDHTDVITLGQTERAILEFRLPYKGRYMFHPHQIHMAERGAMGWFVAV</sequence>
<feature type="domain" description="Plastocyanin-like" evidence="14">
    <location>
        <begin position="149"/>
        <end position="253"/>
    </location>
</feature>
<dbReference type="InterPro" id="IPR008972">
    <property type="entry name" value="Cupredoxin"/>
</dbReference>
<dbReference type="SUPFAM" id="SSF49503">
    <property type="entry name" value="Cupredoxins"/>
    <property type="match status" value="2"/>
</dbReference>
<keyword evidence="8" id="KW-0677">Repeat</keyword>
<dbReference type="Proteomes" id="UP000460298">
    <property type="component" value="Unassembled WGS sequence"/>
</dbReference>
<keyword evidence="7 12" id="KW-0479">Metal-binding</keyword>
<dbReference type="Pfam" id="PF07732">
    <property type="entry name" value="Cu-oxidase_3"/>
    <property type="match status" value="1"/>
</dbReference>
<evidence type="ECO:0000256" key="8">
    <source>
        <dbReference type="ARBA" id="ARBA00022737"/>
    </source>
</evidence>